<dbReference type="EMBL" id="LS974625">
    <property type="protein sequence ID" value="CAG7862971.1"/>
    <property type="molecule type" value="Genomic_DNA"/>
</dbReference>
<proteinExistence type="predicted"/>
<gene>
    <name evidence="1" type="ORF">BRAPAZ1V2_A09P34380.2</name>
</gene>
<reference evidence="1 2" key="1">
    <citation type="submission" date="2021-07" db="EMBL/GenBank/DDBJ databases">
        <authorList>
            <consortium name="Genoscope - CEA"/>
            <person name="William W."/>
        </authorList>
    </citation>
    <scope>NUCLEOTIDE SEQUENCE [LARGE SCALE GENOMIC DNA]</scope>
</reference>
<accession>A0A8D9CSJ0</accession>
<dbReference type="Gramene" id="A09p34380.2_BraZ1">
    <property type="protein sequence ID" value="A09p34380.2_BraZ1.CDS"/>
    <property type="gene ID" value="A09g34380.2_BraZ1"/>
</dbReference>
<sequence>MAVPRFSLASDGWYRPGRLLLVFSRLADGICCWTYVSLNKMPRSVRKIDMDPALAGRMSLSRFGQGMEWIDGRHKEQWIGSLICHTAALNGFAQLKDLGFLC</sequence>
<dbReference type="AlphaFoldDB" id="A0A8D9CSJ0"/>
<protein>
    <submittedName>
        <fullName evidence="1">Uncharacterized protein</fullName>
    </submittedName>
</protein>
<evidence type="ECO:0000313" key="1">
    <source>
        <dbReference type="EMBL" id="CAG7862971.1"/>
    </source>
</evidence>
<organism evidence="1 2">
    <name type="scientific">Brassica campestris</name>
    <name type="common">Field mustard</name>
    <dbReference type="NCBI Taxonomy" id="3711"/>
    <lineage>
        <taxon>Eukaryota</taxon>
        <taxon>Viridiplantae</taxon>
        <taxon>Streptophyta</taxon>
        <taxon>Embryophyta</taxon>
        <taxon>Tracheophyta</taxon>
        <taxon>Spermatophyta</taxon>
        <taxon>Magnoliopsida</taxon>
        <taxon>eudicotyledons</taxon>
        <taxon>Gunneridae</taxon>
        <taxon>Pentapetalae</taxon>
        <taxon>rosids</taxon>
        <taxon>malvids</taxon>
        <taxon>Brassicales</taxon>
        <taxon>Brassicaceae</taxon>
        <taxon>Brassiceae</taxon>
        <taxon>Brassica</taxon>
    </lineage>
</organism>
<evidence type="ECO:0000313" key="2">
    <source>
        <dbReference type="Proteomes" id="UP000694005"/>
    </source>
</evidence>
<name>A0A8D9CSJ0_BRACM</name>
<dbReference type="Proteomes" id="UP000694005">
    <property type="component" value="Chromosome A09"/>
</dbReference>